<organism evidence="1 2">
    <name type="scientific">Megasphaera hominis</name>
    <dbReference type="NCBI Taxonomy" id="159836"/>
    <lineage>
        <taxon>Bacteria</taxon>
        <taxon>Bacillati</taxon>
        <taxon>Bacillota</taxon>
        <taxon>Negativicutes</taxon>
        <taxon>Veillonellales</taxon>
        <taxon>Veillonellaceae</taxon>
        <taxon>Megasphaera</taxon>
    </lineage>
</organism>
<dbReference type="PANTHER" id="PTHR11102:SF160">
    <property type="entry name" value="ERAD-ASSOCIATED E3 UBIQUITIN-PROTEIN LIGASE COMPONENT HRD3"/>
    <property type="match status" value="1"/>
</dbReference>
<dbReference type="RefSeq" id="WP_186502817.1">
    <property type="nucleotide sequence ID" value="NZ_JACOGK010000012.1"/>
</dbReference>
<dbReference type="SUPFAM" id="SSF81901">
    <property type="entry name" value="HCP-like"/>
    <property type="match status" value="3"/>
</dbReference>
<dbReference type="Proteomes" id="UP000606870">
    <property type="component" value="Unassembled WGS sequence"/>
</dbReference>
<dbReference type="InterPro" id="IPR011990">
    <property type="entry name" value="TPR-like_helical_dom_sf"/>
</dbReference>
<comment type="caution">
    <text evidence="1">The sequence shown here is derived from an EMBL/GenBank/DDBJ whole genome shotgun (WGS) entry which is preliminary data.</text>
</comment>
<dbReference type="PANTHER" id="PTHR11102">
    <property type="entry name" value="SEL-1-LIKE PROTEIN"/>
    <property type="match status" value="1"/>
</dbReference>
<dbReference type="Pfam" id="PF08238">
    <property type="entry name" value="Sel1"/>
    <property type="match status" value="12"/>
</dbReference>
<accession>A0ABR6VHG3</accession>
<proteinExistence type="predicted"/>
<dbReference type="InterPro" id="IPR006597">
    <property type="entry name" value="Sel1-like"/>
</dbReference>
<dbReference type="InterPro" id="IPR050767">
    <property type="entry name" value="Sel1_AlgK"/>
</dbReference>
<protein>
    <submittedName>
        <fullName evidence="1">Sel1 repeat family protein</fullName>
    </submittedName>
</protein>
<sequence length="525" mass="59079">MYRTEGLKYTSHISSNLQECELHTVIDQATQGDIHAMVQLGKYYLTRGDHYDEKSGKKWLLAASDAGNSDAMLLLGEDSYMDEKYRLARRWYKAAADLGNSEAMRRMGDLYFQGEGIRENIKIAHMWYRKSAQAGNGTAAFQLAMNYRIGEVVPCNYSESLTYFIQAAHLGVDAACTEIGNLYSQGGPGLDQNLQQAIRWYKQGVNAGDEWAMLFLGELYEYGMDPPHYDDAFTWYSDASSHGNDDAMIHLCDLYRYGRGQQRSLNKFLHWAVKAATTGNERGRMFLYDPFFYYNEPDLMPYRRPAAVAKLKANGSARDNYLLAKLCASDINTQGATDEKDAFVYMRKAAEQGERNALYEAGLMYDLGIYTNKDVTQAVSMYQRASEAGHLSAMERLAVHYLSGSGVEKNPERGLHWIRQAAAGGHPSACLTLGYLYMEGSFAGMTVPLDDVQSYKWMQRAADHGNAEAMFQLSSMYFLGDGVRQNREQGQYWMQISADLGYKNAIQFLAVMKEEAADSPGKHLS</sequence>
<dbReference type="SMART" id="SM00671">
    <property type="entry name" value="SEL1"/>
    <property type="match status" value="12"/>
</dbReference>
<keyword evidence="2" id="KW-1185">Reference proteome</keyword>
<dbReference type="Gene3D" id="1.25.40.10">
    <property type="entry name" value="Tetratricopeptide repeat domain"/>
    <property type="match status" value="4"/>
</dbReference>
<gene>
    <name evidence="1" type="ORF">H8J70_05280</name>
</gene>
<evidence type="ECO:0000313" key="2">
    <source>
        <dbReference type="Proteomes" id="UP000606870"/>
    </source>
</evidence>
<reference evidence="1 2" key="1">
    <citation type="submission" date="2020-08" db="EMBL/GenBank/DDBJ databases">
        <authorList>
            <person name="Liu C."/>
            <person name="Sun Q."/>
        </authorList>
    </citation>
    <scope>NUCLEOTIDE SEQUENCE [LARGE SCALE GENOMIC DNA]</scope>
    <source>
        <strain evidence="1 2">NSJ-59</strain>
    </source>
</reference>
<name>A0ABR6VHG3_9FIRM</name>
<evidence type="ECO:0000313" key="1">
    <source>
        <dbReference type="EMBL" id="MBC3536659.1"/>
    </source>
</evidence>
<dbReference type="EMBL" id="JACOGK010000012">
    <property type="protein sequence ID" value="MBC3536659.1"/>
    <property type="molecule type" value="Genomic_DNA"/>
</dbReference>